<dbReference type="GO" id="GO:0046522">
    <property type="term" value="F:S-methyl-5-thioribose kinase activity"/>
    <property type="evidence" value="ECO:0007669"/>
    <property type="project" value="UniProtKB-EC"/>
</dbReference>
<dbReference type="NCBIfam" id="TIGR01767">
    <property type="entry name" value="MTRK"/>
    <property type="match status" value="1"/>
</dbReference>
<accession>A0A543JNU1</accession>
<evidence type="ECO:0000259" key="8">
    <source>
        <dbReference type="Pfam" id="PF01636"/>
    </source>
</evidence>
<evidence type="ECO:0000256" key="7">
    <source>
        <dbReference type="ARBA" id="ARBA00022840"/>
    </source>
</evidence>
<keyword evidence="4" id="KW-0808">Transferase</keyword>
<dbReference type="Proteomes" id="UP000316628">
    <property type="component" value="Unassembled WGS sequence"/>
</dbReference>
<evidence type="ECO:0000256" key="2">
    <source>
        <dbReference type="ARBA" id="ARBA00011738"/>
    </source>
</evidence>
<dbReference type="Pfam" id="PF01636">
    <property type="entry name" value="APH"/>
    <property type="match status" value="1"/>
</dbReference>
<dbReference type="GO" id="GO:0005524">
    <property type="term" value="F:ATP binding"/>
    <property type="evidence" value="ECO:0007669"/>
    <property type="project" value="UniProtKB-KW"/>
</dbReference>
<keyword evidence="7" id="KW-0067">ATP-binding</keyword>
<reference evidence="9 10" key="1">
    <citation type="submission" date="2019-06" db="EMBL/GenBank/DDBJ databases">
        <title>Sequencing the genomes of 1000 actinobacteria strains.</title>
        <authorList>
            <person name="Klenk H.-P."/>
        </authorList>
    </citation>
    <scope>NUCLEOTIDE SEQUENCE [LARGE SCALE GENOMIC DNA]</scope>
    <source>
        <strain evidence="9 10">DSM 45456</strain>
    </source>
</reference>
<comment type="caution">
    <text evidence="9">The sequence shown here is derived from an EMBL/GenBank/DDBJ whole genome shotgun (WGS) entry which is preliminary data.</text>
</comment>
<dbReference type="SUPFAM" id="SSF56112">
    <property type="entry name" value="Protein kinase-like (PK-like)"/>
    <property type="match status" value="1"/>
</dbReference>
<evidence type="ECO:0000256" key="5">
    <source>
        <dbReference type="ARBA" id="ARBA00022741"/>
    </source>
</evidence>
<proteinExistence type="inferred from homology"/>
<evidence type="ECO:0000256" key="6">
    <source>
        <dbReference type="ARBA" id="ARBA00022777"/>
    </source>
</evidence>
<sequence length="415" mass="46195">MGTETPPDLADIAARVAAVPVLAERLGGDPARWEVREIGDGNVNSVFSLHGPDGAVCVKQAPPFVRVAGPSWPLTPHRAHYEHRALQEHRRHAPDHVPEPLHHDPGSHLQAIEYLDGHVVLRQALIAGPPPDRLGHQLGDYLARTLFHTSDLALPAHRKRALVAEFEGNTEMCAIMEQMVFTEIYHPFHRNRWTSPHLDADVRRLRADTAVLIAVARLKDRYLTSRQALLHGDLHTGSIMVSDHATHVIDQEFACFGPMGFDIGNLLAHLLINYFAATPPARGDETAAQTRLLETVGTVWTVFATRFTDLWRTTPTGDSYPAALFPAGTDTLHAERLRYLDEVFRDTTGFCAAEIVRRVIGFARPADFTTIEDAARRATCERGALRLARTLLLDDHHDIHDVIEAARRSRHHAGR</sequence>
<evidence type="ECO:0000313" key="9">
    <source>
        <dbReference type="EMBL" id="TQM84458.1"/>
    </source>
</evidence>
<dbReference type="Gene3D" id="3.90.1200.10">
    <property type="match status" value="1"/>
</dbReference>
<comment type="similarity">
    <text evidence="1">Belongs to the methylthioribose kinase family.</text>
</comment>
<dbReference type="EMBL" id="VFPP01000001">
    <property type="protein sequence ID" value="TQM84458.1"/>
    <property type="molecule type" value="Genomic_DNA"/>
</dbReference>
<comment type="subunit">
    <text evidence="2">Homodimer.</text>
</comment>
<evidence type="ECO:0000313" key="10">
    <source>
        <dbReference type="Proteomes" id="UP000316628"/>
    </source>
</evidence>
<dbReference type="InterPro" id="IPR002575">
    <property type="entry name" value="Aminoglycoside_PTrfase"/>
</dbReference>
<keyword evidence="6 9" id="KW-0418">Kinase</keyword>
<gene>
    <name evidence="9" type="ORF">FHX81_6904</name>
</gene>
<dbReference type="PANTHER" id="PTHR34273">
    <property type="entry name" value="METHYLTHIORIBOSE KINASE"/>
    <property type="match status" value="1"/>
</dbReference>
<evidence type="ECO:0000256" key="4">
    <source>
        <dbReference type="ARBA" id="ARBA00022679"/>
    </source>
</evidence>
<evidence type="ECO:0000256" key="1">
    <source>
        <dbReference type="ARBA" id="ARBA00010165"/>
    </source>
</evidence>
<dbReference type="PANTHER" id="PTHR34273:SF2">
    <property type="entry name" value="METHYLTHIORIBOSE KINASE"/>
    <property type="match status" value="1"/>
</dbReference>
<keyword evidence="5" id="KW-0547">Nucleotide-binding</keyword>
<organism evidence="9 10">
    <name type="scientific">Saccharothrix saharensis</name>
    <dbReference type="NCBI Taxonomy" id="571190"/>
    <lineage>
        <taxon>Bacteria</taxon>
        <taxon>Bacillati</taxon>
        <taxon>Actinomycetota</taxon>
        <taxon>Actinomycetes</taxon>
        <taxon>Pseudonocardiales</taxon>
        <taxon>Pseudonocardiaceae</taxon>
        <taxon>Saccharothrix</taxon>
    </lineage>
</organism>
<dbReference type="InterPro" id="IPR011009">
    <property type="entry name" value="Kinase-like_dom_sf"/>
</dbReference>
<dbReference type="RefSeq" id="WP_170232265.1">
    <property type="nucleotide sequence ID" value="NZ_VFPP01000001.1"/>
</dbReference>
<protein>
    <recommendedName>
        <fullName evidence="3">S-methyl-5-thioribose kinase</fullName>
        <ecNumber evidence="3">2.7.1.100</ecNumber>
    </recommendedName>
</protein>
<evidence type="ECO:0000256" key="3">
    <source>
        <dbReference type="ARBA" id="ARBA00012128"/>
    </source>
</evidence>
<dbReference type="EC" id="2.7.1.100" evidence="3"/>
<dbReference type="AlphaFoldDB" id="A0A543JNU1"/>
<keyword evidence="10" id="KW-1185">Reference proteome</keyword>
<name>A0A543JNU1_9PSEU</name>
<feature type="domain" description="Aminoglycoside phosphotransferase" evidence="8">
    <location>
        <begin position="34"/>
        <end position="273"/>
    </location>
</feature>
<dbReference type="Gene3D" id="3.30.200.20">
    <property type="entry name" value="Phosphorylase Kinase, domain 1"/>
    <property type="match status" value="1"/>
</dbReference>
<dbReference type="GO" id="GO:0009086">
    <property type="term" value="P:methionine biosynthetic process"/>
    <property type="evidence" value="ECO:0007669"/>
    <property type="project" value="InterPro"/>
</dbReference>
<dbReference type="PIRSF" id="PIRSF031134">
    <property type="entry name" value="MTRK"/>
    <property type="match status" value="1"/>
</dbReference>
<dbReference type="InterPro" id="IPR009212">
    <property type="entry name" value="Methylthioribose_kinase"/>
</dbReference>